<evidence type="ECO:0000256" key="1">
    <source>
        <dbReference type="SAM" id="Phobius"/>
    </source>
</evidence>
<evidence type="ECO:0000313" key="2">
    <source>
        <dbReference type="EMBL" id="CDG95688.1"/>
    </source>
</evidence>
<feature type="transmembrane region" description="Helical" evidence="1">
    <location>
        <begin position="120"/>
        <end position="143"/>
    </location>
</feature>
<dbReference type="EMBL" id="CBSW010000055">
    <property type="protein sequence ID" value="CDG95688.1"/>
    <property type="molecule type" value="Genomic_DNA"/>
</dbReference>
<keyword evidence="1" id="KW-0472">Membrane</keyword>
<reference evidence="2" key="1">
    <citation type="submission" date="2013-07" db="EMBL/GenBank/DDBJ databases">
        <title>Sub-species coevolution in mutualistic symbiosis.</title>
        <authorList>
            <person name="Murfin K."/>
            <person name="Klassen J."/>
            <person name="Lee M."/>
            <person name="Forst S."/>
            <person name="Stock P."/>
            <person name="Goodrich-Blair H."/>
        </authorList>
    </citation>
    <scope>NUCLEOTIDE SEQUENCE [LARGE SCALE GENOMIC DNA]</scope>
    <source>
        <strain evidence="2">Puntauvense</strain>
    </source>
</reference>
<dbReference type="InterPro" id="IPR016155">
    <property type="entry name" value="Mopterin_synth/thiamin_S_b"/>
</dbReference>
<dbReference type="HOGENOM" id="CLU_099041_1_1_6"/>
<dbReference type="InterPro" id="IPR012675">
    <property type="entry name" value="Beta-grasp_dom_sf"/>
</dbReference>
<protein>
    <submittedName>
        <fullName evidence="2">Tail assembly protein I</fullName>
    </submittedName>
</protein>
<gene>
    <name evidence="2" type="ORF">XBP1_1480003</name>
</gene>
<keyword evidence="1" id="KW-0812">Transmembrane</keyword>
<feature type="transmembrane region" description="Helical" evidence="1">
    <location>
        <begin position="92"/>
        <end position="114"/>
    </location>
</feature>
<dbReference type="SUPFAM" id="SSF54285">
    <property type="entry name" value="MoaD/ThiS"/>
    <property type="match status" value="1"/>
</dbReference>
<organism evidence="2">
    <name type="scientific">Xenorhabdus bovienii str. puntauvense</name>
    <dbReference type="NCBI Taxonomy" id="1398201"/>
    <lineage>
        <taxon>Bacteria</taxon>
        <taxon>Pseudomonadati</taxon>
        <taxon>Pseudomonadota</taxon>
        <taxon>Gammaproteobacteria</taxon>
        <taxon>Enterobacterales</taxon>
        <taxon>Morganellaceae</taxon>
        <taxon>Xenorhabdus</taxon>
    </lineage>
</organism>
<name>A0A077NBQ3_XENBV</name>
<comment type="caution">
    <text evidence="2">The sequence shown here is derived from an EMBL/GenBank/DDBJ whole genome shotgun (WGS) entry which is preliminary data.</text>
</comment>
<dbReference type="Gene3D" id="3.10.20.30">
    <property type="match status" value="1"/>
</dbReference>
<dbReference type="Pfam" id="PF06805">
    <property type="entry name" value="Lambda_tail_I"/>
    <property type="match status" value="1"/>
</dbReference>
<proteinExistence type="predicted"/>
<dbReference type="InterPro" id="IPR010654">
    <property type="entry name" value="Phage_lambda_tail_I"/>
</dbReference>
<sequence length="197" mass="20232">MVKLQLGGHLRRFGRRYELEVRDAAEAVRCLCYQLKGFQQAISDGHIRVRIAGRDMTEKSVPAGMNHPLNDGDIVTIVPVVGGAGGNGVGMAILGVVAVAAAFWTGGGSLAAWASASGAAATAATGLAIAGVALISAGLASMLTKMPKGPEMGSSKTDGNQYFNSLENRIGQGYPVPIAYGEMVVGSNVISQGLETE</sequence>
<dbReference type="RefSeq" id="WP_038215433.1">
    <property type="nucleotide sequence ID" value="NZ_CAWLWN010000136.1"/>
</dbReference>
<keyword evidence="1" id="KW-1133">Transmembrane helix</keyword>
<dbReference type="AlphaFoldDB" id="A0A077NBQ3"/>
<accession>A0A077NBQ3</accession>
<dbReference type="Proteomes" id="UP000028511">
    <property type="component" value="Unassembled WGS sequence"/>
</dbReference>